<comment type="pathway">
    <text evidence="1">Purine metabolism; IMP biosynthesis via de novo pathway; N(2)-formyl-N(1)-(5-phospho-D-ribosyl)glycinamide from N(1)-(5-phospho-D-ribosyl)glycinamide (10-formyl THF route): step 1/1.</text>
</comment>
<dbReference type="EC" id="2.1.2.2" evidence="2"/>
<protein>
    <recommendedName>
        <fullName evidence="2">phosphoribosylglycinamide formyltransferase 1</fullName>
        <ecNumber evidence="2">2.1.2.2</ecNumber>
    </recommendedName>
</protein>
<dbReference type="Pfam" id="PF00551">
    <property type="entry name" value="Formyl_trans_N"/>
    <property type="match status" value="1"/>
</dbReference>
<dbReference type="InterPro" id="IPR036477">
    <property type="entry name" value="Formyl_transf_N_sf"/>
</dbReference>
<organism evidence="6">
    <name type="scientific">marine metagenome</name>
    <dbReference type="NCBI Taxonomy" id="408172"/>
    <lineage>
        <taxon>unclassified sequences</taxon>
        <taxon>metagenomes</taxon>
        <taxon>ecological metagenomes</taxon>
    </lineage>
</organism>
<feature type="domain" description="Formyl transferase N-terminal" evidence="5">
    <location>
        <begin position="2"/>
        <end position="168"/>
    </location>
</feature>
<sequence>MQAIIDEINKNLLPIRIISVLSDDPQAYGIERAKKSSIPTKIIDYHGFRDKTDFHQAMEENIKKLAPDLIVLAGYMRILSEDFCHHFRGKILNIHPSLLPKFKGLNTHQRVLDSGDEFHGSTVHFVTSELDSGPLVLQYRTRIRPTDDPKTLTQRVQLGEYQIYPLVIRWFAEGVLKMVEGKAVLMGKKITKPKILEET</sequence>
<dbReference type="GO" id="GO:0006189">
    <property type="term" value="P:'de novo' IMP biosynthetic process"/>
    <property type="evidence" value="ECO:0007669"/>
    <property type="project" value="InterPro"/>
</dbReference>
<dbReference type="InterPro" id="IPR002376">
    <property type="entry name" value="Formyl_transf_N"/>
</dbReference>
<accession>A0A381QC90</accession>
<dbReference type="AlphaFoldDB" id="A0A381QC90"/>
<gene>
    <name evidence="6" type="ORF">METZ01_LOCUS28873</name>
</gene>
<evidence type="ECO:0000256" key="2">
    <source>
        <dbReference type="ARBA" id="ARBA00012254"/>
    </source>
</evidence>
<dbReference type="PANTHER" id="PTHR43369">
    <property type="entry name" value="PHOSPHORIBOSYLGLYCINAMIDE FORMYLTRANSFERASE"/>
    <property type="match status" value="1"/>
</dbReference>
<evidence type="ECO:0000313" key="6">
    <source>
        <dbReference type="EMBL" id="SUZ76019.1"/>
    </source>
</evidence>
<dbReference type="GO" id="GO:0005829">
    <property type="term" value="C:cytosol"/>
    <property type="evidence" value="ECO:0007669"/>
    <property type="project" value="TreeGrafter"/>
</dbReference>
<dbReference type="NCBIfam" id="TIGR00639">
    <property type="entry name" value="PurN"/>
    <property type="match status" value="1"/>
</dbReference>
<keyword evidence="4" id="KW-0658">Purine biosynthesis</keyword>
<evidence type="ECO:0000259" key="5">
    <source>
        <dbReference type="Pfam" id="PF00551"/>
    </source>
</evidence>
<reference evidence="6" key="1">
    <citation type="submission" date="2018-05" db="EMBL/GenBank/DDBJ databases">
        <authorList>
            <person name="Lanie J.A."/>
            <person name="Ng W.-L."/>
            <person name="Kazmierczak K.M."/>
            <person name="Andrzejewski T.M."/>
            <person name="Davidsen T.M."/>
            <person name="Wayne K.J."/>
            <person name="Tettelin H."/>
            <person name="Glass J.I."/>
            <person name="Rusch D."/>
            <person name="Podicherti R."/>
            <person name="Tsui H.-C.T."/>
            <person name="Winkler M.E."/>
        </authorList>
    </citation>
    <scope>NUCLEOTIDE SEQUENCE</scope>
</reference>
<dbReference type="CDD" id="cd08645">
    <property type="entry name" value="FMT_core_GART"/>
    <property type="match status" value="1"/>
</dbReference>
<evidence type="ECO:0000256" key="1">
    <source>
        <dbReference type="ARBA" id="ARBA00005054"/>
    </source>
</evidence>
<dbReference type="PANTHER" id="PTHR43369:SF2">
    <property type="entry name" value="PHOSPHORIBOSYLGLYCINAMIDE FORMYLTRANSFERASE"/>
    <property type="match status" value="1"/>
</dbReference>
<dbReference type="InterPro" id="IPR004607">
    <property type="entry name" value="GART"/>
</dbReference>
<proteinExistence type="predicted"/>
<name>A0A381QC90_9ZZZZ</name>
<dbReference type="SUPFAM" id="SSF53328">
    <property type="entry name" value="Formyltransferase"/>
    <property type="match status" value="1"/>
</dbReference>
<dbReference type="Gene3D" id="3.40.50.170">
    <property type="entry name" value="Formyl transferase, N-terminal domain"/>
    <property type="match status" value="1"/>
</dbReference>
<keyword evidence="3" id="KW-0808">Transferase</keyword>
<dbReference type="EMBL" id="UINC01001262">
    <property type="protein sequence ID" value="SUZ76019.1"/>
    <property type="molecule type" value="Genomic_DNA"/>
</dbReference>
<dbReference type="GO" id="GO:0004644">
    <property type="term" value="F:phosphoribosylglycinamide formyltransferase activity"/>
    <property type="evidence" value="ECO:0007669"/>
    <property type="project" value="UniProtKB-EC"/>
</dbReference>
<evidence type="ECO:0000256" key="4">
    <source>
        <dbReference type="ARBA" id="ARBA00022755"/>
    </source>
</evidence>
<evidence type="ECO:0000256" key="3">
    <source>
        <dbReference type="ARBA" id="ARBA00022679"/>
    </source>
</evidence>